<accession>A0A8K0EUF7</accession>
<dbReference type="EMBL" id="OV696689">
    <property type="protein sequence ID" value="CAH1263129.1"/>
    <property type="molecule type" value="Genomic_DNA"/>
</dbReference>
<dbReference type="CDD" id="cd13734">
    <property type="entry name" value="SPRY_PRY_C-II"/>
    <property type="match status" value="1"/>
</dbReference>
<gene>
    <name evidence="4" type="primary">MID1</name>
    <name evidence="4" type="ORF">BLAG_LOCUS17922</name>
</gene>
<dbReference type="SMART" id="SM00449">
    <property type="entry name" value="SPRY"/>
    <property type="match status" value="1"/>
</dbReference>
<proteinExistence type="predicted"/>
<dbReference type="OrthoDB" id="9863247at2759"/>
<dbReference type="InterPro" id="IPR000315">
    <property type="entry name" value="Znf_B-box"/>
</dbReference>
<evidence type="ECO:0000259" key="3">
    <source>
        <dbReference type="SMART" id="SM00449"/>
    </source>
</evidence>
<dbReference type="SMART" id="SM00336">
    <property type="entry name" value="BBOX"/>
    <property type="match status" value="1"/>
</dbReference>
<dbReference type="AlphaFoldDB" id="A0A8K0EUF7"/>
<feature type="region of interest" description="Disordered" evidence="1">
    <location>
        <begin position="1"/>
        <end position="67"/>
    </location>
</feature>
<feature type="domain" description="B box-type" evidence="2">
    <location>
        <begin position="113"/>
        <end position="156"/>
    </location>
</feature>
<name>A0A8K0EUF7_BRALA</name>
<dbReference type="PANTHER" id="PTHR24099">
    <property type="entry name" value="E3 UBIQUITIN-PROTEIN LIGASE TRIM36-RELATED"/>
    <property type="match status" value="1"/>
</dbReference>
<dbReference type="Pfam" id="PF00622">
    <property type="entry name" value="SPRY"/>
    <property type="match status" value="1"/>
</dbReference>
<evidence type="ECO:0000259" key="2">
    <source>
        <dbReference type="SMART" id="SM00336"/>
    </source>
</evidence>
<feature type="compositionally biased region" description="Basic and acidic residues" evidence="1">
    <location>
        <begin position="20"/>
        <end position="35"/>
    </location>
</feature>
<dbReference type="Pfam" id="PF00643">
    <property type="entry name" value="zf-B_box"/>
    <property type="match status" value="1"/>
</dbReference>
<dbReference type="CDD" id="cd19779">
    <property type="entry name" value="Bbox2_TRIM37_C-VIII"/>
    <property type="match status" value="1"/>
</dbReference>
<evidence type="ECO:0000313" key="4">
    <source>
        <dbReference type="EMBL" id="CAH1263129.1"/>
    </source>
</evidence>
<dbReference type="InterPro" id="IPR043136">
    <property type="entry name" value="B30.2/SPRY_sf"/>
</dbReference>
<dbReference type="SUPFAM" id="SSF49899">
    <property type="entry name" value="Concanavalin A-like lectins/glucanases"/>
    <property type="match status" value="1"/>
</dbReference>
<dbReference type="Proteomes" id="UP000838412">
    <property type="component" value="Chromosome 4"/>
</dbReference>
<sequence length="507" mass="58068">MSSKSIESRRRSRSKSTSRKQSEHAEEERRPHTPDTHVALSTSQDFLEDLETVDPSDGSPDVDRFTPYRRDVLEKSVTLPEIDVNMDSLKQRVRRYREEKGRPMNGIHVKLPSVRKTCTRHREDSLELALYCETCKECMCYKCALAAHKDHNVEPVSTAAKKKKERLLTRRNALSEMVEKSSQQLGAVEEKCREAKVRIESEILGLMSTIDRRQQMLFRRLDKDKQAKEEYIQEQMTLCGQEVGLIDRALCKEDSVEILEVVGSIETGLRSRLRQNPADLASFDHLKLDLSEQQRVAERITFSSCNGGLSLDQHMTRLKPMVPFKLDPKTASKKLRILNSGKQVEYREHIPEPVGSRRGLHTVMGNLPVTTGKHYWEVTVNRSLDYRIGICYKTAEGAPAAAGEDKNSWVLCLGYPNRFTAMHYHKRVLVFSPFYRSRIDGIRKIGVHQDYDLGYLAFFSANSGERKLFLYAFHAQFEKPTYPLFYVGQGKLTIHTGLSVPKDLPTS</sequence>
<dbReference type="InterPro" id="IPR050617">
    <property type="entry name" value="E3_ligase_FN3/SPRY"/>
</dbReference>
<dbReference type="Gene3D" id="3.30.160.60">
    <property type="entry name" value="Classic Zinc Finger"/>
    <property type="match status" value="1"/>
</dbReference>
<dbReference type="SUPFAM" id="SSF57845">
    <property type="entry name" value="B-box zinc-binding domain"/>
    <property type="match status" value="1"/>
</dbReference>
<dbReference type="InterPro" id="IPR003877">
    <property type="entry name" value="SPRY_dom"/>
</dbReference>
<dbReference type="PANTHER" id="PTHR24099:SF16">
    <property type="entry name" value="E3 UBIQUITIN-PROTEIN LIGASE MIDLINE-1-LIKE ISOFORM X1"/>
    <property type="match status" value="1"/>
</dbReference>
<dbReference type="Gene3D" id="2.60.120.920">
    <property type="match status" value="1"/>
</dbReference>
<feature type="domain" description="SPRY" evidence="3">
    <location>
        <begin position="371"/>
        <end position="498"/>
    </location>
</feature>
<evidence type="ECO:0000313" key="5">
    <source>
        <dbReference type="Proteomes" id="UP000838412"/>
    </source>
</evidence>
<dbReference type="GO" id="GO:0008270">
    <property type="term" value="F:zinc ion binding"/>
    <property type="evidence" value="ECO:0007669"/>
    <property type="project" value="InterPro"/>
</dbReference>
<reference evidence="4" key="1">
    <citation type="submission" date="2022-01" db="EMBL/GenBank/DDBJ databases">
        <authorList>
            <person name="Braso-Vives M."/>
        </authorList>
    </citation>
    <scope>NUCLEOTIDE SEQUENCE</scope>
</reference>
<organism evidence="4 5">
    <name type="scientific">Branchiostoma lanceolatum</name>
    <name type="common">Common lancelet</name>
    <name type="synonym">Amphioxus lanceolatum</name>
    <dbReference type="NCBI Taxonomy" id="7740"/>
    <lineage>
        <taxon>Eukaryota</taxon>
        <taxon>Metazoa</taxon>
        <taxon>Chordata</taxon>
        <taxon>Cephalochordata</taxon>
        <taxon>Leptocardii</taxon>
        <taxon>Amphioxiformes</taxon>
        <taxon>Branchiostomatidae</taxon>
        <taxon>Branchiostoma</taxon>
    </lineage>
</organism>
<dbReference type="InterPro" id="IPR013320">
    <property type="entry name" value="ConA-like_dom_sf"/>
</dbReference>
<evidence type="ECO:0000256" key="1">
    <source>
        <dbReference type="SAM" id="MobiDB-lite"/>
    </source>
</evidence>
<protein>
    <submittedName>
        <fullName evidence="4">MID1 protein</fullName>
    </submittedName>
</protein>
<keyword evidence="5" id="KW-1185">Reference proteome</keyword>